<dbReference type="EMBL" id="SDKK01000041">
    <property type="protein sequence ID" value="TYC51435.1"/>
    <property type="molecule type" value="Genomic_DNA"/>
</dbReference>
<reference evidence="1 2" key="1">
    <citation type="submission" date="2019-01" db="EMBL/GenBank/DDBJ databases">
        <title>Zoogloea oleivorans genome sequencing and assembly.</title>
        <authorList>
            <person name="Tancsics A."/>
            <person name="Farkas M."/>
            <person name="Kriszt B."/>
            <person name="Maroti G."/>
            <person name="Horvath B."/>
        </authorList>
    </citation>
    <scope>NUCLEOTIDE SEQUENCE [LARGE SCALE GENOMIC DNA]</scope>
    <source>
        <strain evidence="1 2">Buc</strain>
    </source>
</reference>
<gene>
    <name evidence="1" type="ORF">ETQ85_24430</name>
</gene>
<protein>
    <submittedName>
        <fullName evidence="1">Uncharacterized protein</fullName>
    </submittedName>
</protein>
<accession>A0A6C2CDU4</accession>
<comment type="caution">
    <text evidence="1">The sequence shown here is derived from an EMBL/GenBank/DDBJ whole genome shotgun (WGS) entry which is preliminary data.</text>
</comment>
<dbReference type="Proteomes" id="UP000389128">
    <property type="component" value="Unassembled WGS sequence"/>
</dbReference>
<dbReference type="RefSeq" id="WP_148581617.1">
    <property type="nucleotide sequence ID" value="NZ_SDKK01000041.1"/>
</dbReference>
<proteinExistence type="predicted"/>
<sequence>MGYDVPDEGKEIQAQVKKLLELLGSSDSGQLKNAWGFFRRPFYVQASVAALVFGSIGYAIQTESTGNSYAYTPPKGPKPYVANPTPTAADFSDTPLPAVNPKPRGYERPATAPNGAAWPVTASYVKGFEKLHTNGLSEVTVDNSRNNSDVFVKLVSIDGPNAYPVRTFFIPAYGSFTVNKINAGNYDIRYKDLSNGGLSRSDPFNLEEIRTYDGTQYSTMTMTLYKVKQGNMKTYGLSEDEF</sequence>
<dbReference type="OrthoDB" id="8960697at2"/>
<name>A0A6C2CDU4_9RHOO</name>
<evidence type="ECO:0000313" key="1">
    <source>
        <dbReference type="EMBL" id="TYC51435.1"/>
    </source>
</evidence>
<evidence type="ECO:0000313" key="2">
    <source>
        <dbReference type="Proteomes" id="UP000389128"/>
    </source>
</evidence>
<organism evidence="1 2">
    <name type="scientific">Zoogloea oleivorans</name>
    <dbReference type="NCBI Taxonomy" id="1552750"/>
    <lineage>
        <taxon>Bacteria</taxon>
        <taxon>Pseudomonadati</taxon>
        <taxon>Pseudomonadota</taxon>
        <taxon>Betaproteobacteria</taxon>
        <taxon>Rhodocyclales</taxon>
        <taxon>Zoogloeaceae</taxon>
        <taxon>Zoogloea</taxon>
    </lineage>
</organism>
<dbReference type="AlphaFoldDB" id="A0A6C2CDU4"/>
<keyword evidence="2" id="KW-1185">Reference proteome</keyword>